<evidence type="ECO:0000256" key="1">
    <source>
        <dbReference type="SAM" id="Phobius"/>
    </source>
</evidence>
<organism evidence="2">
    <name type="scientific">Picea glauca</name>
    <name type="common">White spruce</name>
    <name type="synonym">Pinus glauca</name>
    <dbReference type="NCBI Taxonomy" id="3330"/>
    <lineage>
        <taxon>Eukaryota</taxon>
        <taxon>Viridiplantae</taxon>
        <taxon>Streptophyta</taxon>
        <taxon>Embryophyta</taxon>
        <taxon>Tracheophyta</taxon>
        <taxon>Spermatophyta</taxon>
        <taxon>Pinopsida</taxon>
        <taxon>Pinidae</taxon>
        <taxon>Conifers I</taxon>
        <taxon>Pinales</taxon>
        <taxon>Pinaceae</taxon>
        <taxon>Picea</taxon>
    </lineage>
</organism>
<reference evidence="2" key="1">
    <citation type="journal article" date="2015" name="Genome Biol. Evol.">
        <title>Organellar Genomes of White Spruce (Picea glauca): Assembly and Annotation.</title>
        <authorList>
            <person name="Jackman S.D."/>
            <person name="Warren R.L."/>
            <person name="Gibb E.A."/>
            <person name="Vandervalk B.P."/>
            <person name="Mohamadi H."/>
            <person name="Chu J."/>
            <person name="Raymond A."/>
            <person name="Pleasance S."/>
            <person name="Coope R."/>
            <person name="Wildung M.R."/>
            <person name="Ritland C.E."/>
            <person name="Bousquet J."/>
            <person name="Jones S.J."/>
            <person name="Bohlmann J."/>
            <person name="Birol I."/>
        </authorList>
    </citation>
    <scope>NUCLEOTIDE SEQUENCE [LARGE SCALE GENOMIC DNA]</scope>
    <source>
        <tissue evidence="2">Flushing bud</tissue>
    </source>
</reference>
<keyword evidence="1" id="KW-0812">Transmembrane</keyword>
<proteinExistence type="predicted"/>
<evidence type="ECO:0000313" key="2">
    <source>
        <dbReference type="EMBL" id="KUM50038.1"/>
    </source>
</evidence>
<dbReference type="AlphaFoldDB" id="A0A101M328"/>
<gene>
    <name evidence="2" type="ORF">ABT39_MTgene3266</name>
</gene>
<name>A0A101M328_PICGL</name>
<geneLocation type="mitochondrion" evidence="2"/>
<dbReference type="EMBL" id="LKAM01000002">
    <property type="protein sequence ID" value="KUM50038.1"/>
    <property type="molecule type" value="Genomic_DNA"/>
</dbReference>
<protein>
    <submittedName>
        <fullName evidence="2">Uncharacterized protein</fullName>
    </submittedName>
</protein>
<comment type="caution">
    <text evidence="2">The sequence shown here is derived from an EMBL/GenBank/DDBJ whole genome shotgun (WGS) entry which is preliminary data.</text>
</comment>
<sequence length="96" mass="10681">MRKPPGCSDHLATAYLDRVLPLLRERDNLPLPFSLPIGRKSVFPLHTLSHTYGRSSAYGPLRPLPIGVPKGPYGSCLKALFLFPLIFSLFSLSLLY</sequence>
<keyword evidence="2" id="KW-0496">Mitochondrion</keyword>
<keyword evidence="1" id="KW-1133">Transmembrane helix</keyword>
<keyword evidence="1" id="KW-0472">Membrane</keyword>
<feature type="transmembrane region" description="Helical" evidence="1">
    <location>
        <begin position="76"/>
        <end position="95"/>
    </location>
</feature>
<accession>A0A101M328</accession>